<evidence type="ECO:0000256" key="1">
    <source>
        <dbReference type="SAM" id="Coils"/>
    </source>
</evidence>
<feature type="coiled-coil region" evidence="1">
    <location>
        <begin position="55"/>
        <end position="202"/>
    </location>
</feature>
<feature type="coiled-coil region" evidence="1">
    <location>
        <begin position="230"/>
        <end position="319"/>
    </location>
</feature>
<dbReference type="Proteomes" id="UP000036681">
    <property type="component" value="Unplaced"/>
</dbReference>
<organism evidence="2 3">
    <name type="scientific">Ascaris lumbricoides</name>
    <name type="common">Giant roundworm</name>
    <dbReference type="NCBI Taxonomy" id="6252"/>
    <lineage>
        <taxon>Eukaryota</taxon>
        <taxon>Metazoa</taxon>
        <taxon>Ecdysozoa</taxon>
        <taxon>Nematoda</taxon>
        <taxon>Chromadorea</taxon>
        <taxon>Rhabditida</taxon>
        <taxon>Spirurina</taxon>
        <taxon>Ascaridomorpha</taxon>
        <taxon>Ascaridoidea</taxon>
        <taxon>Ascarididae</taxon>
        <taxon>Ascaris</taxon>
    </lineage>
</organism>
<reference evidence="3" key="1">
    <citation type="submission" date="2017-02" db="UniProtKB">
        <authorList>
            <consortium name="WormBaseParasite"/>
        </authorList>
    </citation>
    <scope>IDENTIFICATION</scope>
</reference>
<keyword evidence="1" id="KW-0175">Coiled coil</keyword>
<proteinExistence type="predicted"/>
<keyword evidence="2" id="KW-1185">Reference proteome</keyword>
<accession>A0A0M3INZ1</accession>
<dbReference type="WBParaSite" id="ALUE_0002046901-mRNA-1">
    <property type="protein sequence ID" value="ALUE_0002046901-mRNA-1"/>
    <property type="gene ID" value="ALUE_0002046901"/>
</dbReference>
<sequence>TSTPRSVDRHSNIVVDSFQPDLSEVHGRVLDDPFPDIAMEDAQGDYTALDWAMEVVSKQEELKRLSKEHDRTRQEVNSMQSIIAELQQRVGCAEETIKDLNSERNTLLKKLERYKKSAEDNEMILARCKEELVTAQKKIAELENISLEVDVDKDAECNTITKLLEEKEQANMMINQIRQEAEEREKELLREKEALLSSANEERRHLAEWREKATRLDQLVIKQNAELIRYAEIEKRYTDILKELDEERAKVSELSRELQLQNDDAKKYRDEVMHLRVKLDEMKLALASATKDSTPTKEMTRLRDECERLQIQLEADREIKVCVSFPSTKHSLSRWK</sequence>
<evidence type="ECO:0000313" key="3">
    <source>
        <dbReference type="WBParaSite" id="ALUE_0002046901-mRNA-1"/>
    </source>
</evidence>
<name>A0A0M3INZ1_ASCLU</name>
<dbReference type="AlphaFoldDB" id="A0A0M3INZ1"/>
<evidence type="ECO:0000313" key="2">
    <source>
        <dbReference type="Proteomes" id="UP000036681"/>
    </source>
</evidence>
<protein>
    <submittedName>
        <fullName evidence="3">Myosin_tail_1 domain-containing protein</fullName>
    </submittedName>
</protein>